<dbReference type="Proteomes" id="UP000623467">
    <property type="component" value="Unassembled WGS sequence"/>
</dbReference>
<keyword evidence="1" id="KW-0131">Cell cycle</keyword>
<comment type="caution">
    <text evidence="1">The sequence shown here is derived from an EMBL/GenBank/DDBJ whole genome shotgun (WGS) entry which is preliminary data.</text>
</comment>
<keyword evidence="1" id="KW-0132">Cell division</keyword>
<dbReference type="EMBL" id="JACAZH010000028">
    <property type="protein sequence ID" value="KAF7340974.1"/>
    <property type="molecule type" value="Genomic_DNA"/>
</dbReference>
<protein>
    <submittedName>
        <fullName evidence="1">Cell division control protein 31</fullName>
    </submittedName>
</protein>
<evidence type="ECO:0000313" key="2">
    <source>
        <dbReference type="Proteomes" id="UP000623467"/>
    </source>
</evidence>
<keyword evidence="2" id="KW-1185">Reference proteome</keyword>
<dbReference type="Gene3D" id="1.10.238.10">
    <property type="entry name" value="EF-hand"/>
    <property type="match status" value="1"/>
</dbReference>
<organism evidence="1 2">
    <name type="scientific">Mycena sanguinolenta</name>
    <dbReference type="NCBI Taxonomy" id="230812"/>
    <lineage>
        <taxon>Eukaryota</taxon>
        <taxon>Fungi</taxon>
        <taxon>Dikarya</taxon>
        <taxon>Basidiomycota</taxon>
        <taxon>Agaricomycotina</taxon>
        <taxon>Agaricomycetes</taxon>
        <taxon>Agaricomycetidae</taxon>
        <taxon>Agaricales</taxon>
        <taxon>Marasmiineae</taxon>
        <taxon>Mycenaceae</taxon>
        <taxon>Mycena</taxon>
    </lineage>
</organism>
<dbReference type="SUPFAM" id="SSF47473">
    <property type="entry name" value="EF-hand"/>
    <property type="match status" value="1"/>
</dbReference>
<reference evidence="1" key="1">
    <citation type="submission" date="2020-05" db="EMBL/GenBank/DDBJ databases">
        <title>Mycena genomes resolve the evolution of fungal bioluminescence.</title>
        <authorList>
            <person name="Tsai I.J."/>
        </authorList>
    </citation>
    <scope>NUCLEOTIDE SEQUENCE</scope>
    <source>
        <strain evidence="1">160909Yilan</strain>
    </source>
</reference>
<dbReference type="AlphaFoldDB" id="A0A8H7CKF0"/>
<accession>A0A8H7CKF0</accession>
<dbReference type="GO" id="GO:0051301">
    <property type="term" value="P:cell division"/>
    <property type="evidence" value="ECO:0007669"/>
    <property type="project" value="UniProtKB-KW"/>
</dbReference>
<sequence length="226" mass="25473">MTVPPDLQLRKLRLQDRDACPGFRHDRKKAEMLKILRDHDNLGRGLINFDDSAKISVHGHSSATHCTGFNDDNTGKISLRNLRRGAKEIGDRLEDDEFTRVHRHYDQQNLSLALIFFSGLCICRTAVNYHCNTISCKVSFIQRKAPPPPKDEAAPFMTLSEQVKLVLLQLYDLSKPSCRCTSCIEHLQLLLKATAGEYARLPYTVVCLSTSQGEARSCRRASDAIC</sequence>
<gene>
    <name evidence="1" type="ORF">MSAN_02082800</name>
</gene>
<dbReference type="OrthoDB" id="26525at2759"/>
<name>A0A8H7CKF0_9AGAR</name>
<dbReference type="InterPro" id="IPR011992">
    <property type="entry name" value="EF-hand-dom_pair"/>
</dbReference>
<proteinExistence type="predicted"/>
<evidence type="ECO:0000313" key="1">
    <source>
        <dbReference type="EMBL" id="KAF7340974.1"/>
    </source>
</evidence>